<dbReference type="EMBL" id="JACSQD010000004">
    <property type="protein sequence ID" value="MBD7995695.1"/>
    <property type="molecule type" value="Genomic_DNA"/>
</dbReference>
<feature type="transmembrane region" description="Helical" evidence="2">
    <location>
        <begin position="84"/>
        <end position="102"/>
    </location>
</feature>
<proteinExistence type="predicted"/>
<gene>
    <name evidence="3" type="ORF">H9639_10335</name>
</gene>
<evidence type="ECO:0000256" key="2">
    <source>
        <dbReference type="SAM" id="Phobius"/>
    </source>
</evidence>
<keyword evidence="4" id="KW-1185">Reference proteome</keyword>
<keyword evidence="2" id="KW-0472">Membrane</keyword>
<comment type="caution">
    <text evidence="3">The sequence shown here is derived from an EMBL/GenBank/DDBJ whole genome shotgun (WGS) entry which is preliminary data.</text>
</comment>
<keyword evidence="2" id="KW-0812">Transmembrane</keyword>
<feature type="region of interest" description="Disordered" evidence="1">
    <location>
        <begin position="1"/>
        <end position="50"/>
    </location>
</feature>
<keyword evidence="2" id="KW-1133">Transmembrane helix</keyword>
<organism evidence="3 4">
    <name type="scientific">Arthrobacter gallicola</name>
    <dbReference type="NCBI Taxonomy" id="2762225"/>
    <lineage>
        <taxon>Bacteria</taxon>
        <taxon>Bacillati</taxon>
        <taxon>Actinomycetota</taxon>
        <taxon>Actinomycetes</taxon>
        <taxon>Micrococcales</taxon>
        <taxon>Micrococcaceae</taxon>
        <taxon>Arthrobacter</taxon>
    </lineage>
</organism>
<evidence type="ECO:0000313" key="3">
    <source>
        <dbReference type="EMBL" id="MBD7995695.1"/>
    </source>
</evidence>
<reference evidence="3 4" key="1">
    <citation type="submission" date="2020-08" db="EMBL/GenBank/DDBJ databases">
        <title>A Genomic Blueprint of the Chicken Gut Microbiome.</title>
        <authorList>
            <person name="Gilroy R."/>
            <person name="Ravi A."/>
            <person name="Getino M."/>
            <person name="Pursley I."/>
            <person name="Horton D.L."/>
            <person name="Alikhan N.-F."/>
            <person name="Baker D."/>
            <person name="Gharbi K."/>
            <person name="Hall N."/>
            <person name="Watson M."/>
            <person name="Adriaenssens E.M."/>
            <person name="Foster-Nyarko E."/>
            <person name="Jarju S."/>
            <person name="Secka A."/>
            <person name="Antonio M."/>
            <person name="Oren A."/>
            <person name="Chaudhuri R."/>
            <person name="La Ragione R.M."/>
            <person name="Hildebrand F."/>
            <person name="Pallen M.J."/>
        </authorList>
    </citation>
    <scope>NUCLEOTIDE SEQUENCE [LARGE SCALE GENOMIC DNA]</scope>
    <source>
        <strain evidence="3 4">Sa2CUA1</strain>
    </source>
</reference>
<evidence type="ECO:0000313" key="4">
    <source>
        <dbReference type="Proteomes" id="UP000609874"/>
    </source>
</evidence>
<sequence length="122" mass="12227">MPFESPLTHTTPAPGSSGSAEKSDCTHVSCTCSPRGGQSAPATNGAGVGQAAESPIAPVIPLRPRQRVSAVPQDREAGMATAEYAIATLAAVAFAALLVAVLSSGDVRELLLALIRGALSFG</sequence>
<dbReference type="Pfam" id="PF14029">
    <property type="entry name" value="DUF4244"/>
    <property type="match status" value="1"/>
</dbReference>
<feature type="compositionally biased region" description="Polar residues" evidence="1">
    <location>
        <begin position="7"/>
        <end position="32"/>
    </location>
</feature>
<dbReference type="InterPro" id="IPR025338">
    <property type="entry name" value="DUF4244"/>
</dbReference>
<accession>A0ABR8UT01</accession>
<protein>
    <submittedName>
        <fullName evidence="3">DUF4244 domain-containing protein</fullName>
    </submittedName>
</protein>
<evidence type="ECO:0000256" key="1">
    <source>
        <dbReference type="SAM" id="MobiDB-lite"/>
    </source>
</evidence>
<name>A0ABR8UT01_9MICC</name>
<dbReference type="Proteomes" id="UP000609874">
    <property type="component" value="Unassembled WGS sequence"/>
</dbReference>